<organism evidence="1 2">
    <name type="scientific">Streptomyces canarius</name>
    <dbReference type="NCBI Taxonomy" id="285453"/>
    <lineage>
        <taxon>Bacteria</taxon>
        <taxon>Bacillati</taxon>
        <taxon>Actinomycetota</taxon>
        <taxon>Actinomycetes</taxon>
        <taxon>Kitasatosporales</taxon>
        <taxon>Streptomycetaceae</taxon>
        <taxon>Streptomyces</taxon>
    </lineage>
</organism>
<evidence type="ECO:0000313" key="2">
    <source>
        <dbReference type="Proteomes" id="UP000653644"/>
    </source>
</evidence>
<protein>
    <recommendedName>
        <fullName evidence="3">Lipoprotein</fullName>
    </recommendedName>
</protein>
<keyword evidence="2" id="KW-1185">Reference proteome</keyword>
<accession>A0ABQ3CR51</accession>
<evidence type="ECO:0000313" key="1">
    <source>
        <dbReference type="EMBL" id="GHA34150.1"/>
    </source>
</evidence>
<reference evidence="2" key="1">
    <citation type="journal article" date="2019" name="Int. J. Syst. Evol. Microbiol.">
        <title>The Global Catalogue of Microorganisms (GCM) 10K type strain sequencing project: providing services to taxonomists for standard genome sequencing and annotation.</title>
        <authorList>
            <consortium name="The Broad Institute Genomics Platform"/>
            <consortium name="The Broad Institute Genome Sequencing Center for Infectious Disease"/>
            <person name="Wu L."/>
            <person name="Ma J."/>
        </authorList>
    </citation>
    <scope>NUCLEOTIDE SEQUENCE [LARGE SCALE GENOMIC DNA]</scope>
    <source>
        <strain evidence="2">JCM 4733</strain>
    </source>
</reference>
<evidence type="ECO:0008006" key="3">
    <source>
        <dbReference type="Google" id="ProtNLM"/>
    </source>
</evidence>
<comment type="caution">
    <text evidence="1">The sequence shown here is derived from an EMBL/GenBank/DDBJ whole genome shotgun (WGS) entry which is preliminary data.</text>
</comment>
<gene>
    <name evidence="1" type="ORF">GCM10010345_43410</name>
</gene>
<proteinExistence type="predicted"/>
<dbReference type="Proteomes" id="UP000653644">
    <property type="component" value="Unassembled WGS sequence"/>
</dbReference>
<dbReference type="EMBL" id="BMVN01000014">
    <property type="protein sequence ID" value="GHA34150.1"/>
    <property type="molecule type" value="Genomic_DNA"/>
</dbReference>
<name>A0ABQ3CR51_9ACTN</name>
<sequence>MTALDTAKETDTMNTPVPSARRRRGALMVLAAAAMLALAGCKGGDLVSYDLPAKSARYTFETRTNDVRTVWQYTSATATKDDAPKLSPCVGELIGSNHAACRPEPLIFLRYDFGLALDNTAKAGEKHEVTVVGYYQQRLTDLPEVTSLKAETTFDGGRTWHPAATKATGKNTFTTTISNPRREKAAEGVGLRISATDSQGNTVRQTIPTAYTLR</sequence>